<dbReference type="InterPro" id="IPR014001">
    <property type="entry name" value="Helicase_ATP-bd"/>
</dbReference>
<keyword evidence="13" id="KW-0863">Zinc-finger</keyword>
<evidence type="ECO:0000256" key="2">
    <source>
        <dbReference type="ARBA" id="ARBA00005446"/>
    </source>
</evidence>
<dbReference type="GO" id="GO:0000724">
    <property type="term" value="P:double-strand break repair via homologous recombination"/>
    <property type="evidence" value="ECO:0007669"/>
    <property type="project" value="TreeGrafter"/>
</dbReference>
<evidence type="ECO:0000259" key="17">
    <source>
        <dbReference type="PROSITE" id="PS51194"/>
    </source>
</evidence>
<sequence>MLKKPKCEWEGEYFATNGIRPDKEALGSAPDDIKAAYKSYYRARKTWEKGESAQQKENNLEKENIVIDNNIIDNEEKTTSRKCEIENKSEIKNIQDESYFCKDDNVIDTEKSIDISNINPNVWGSKFNKMNNQSQNNKSFGFNSDSLYSKMAEKMRDVGTVKVRTSLKKRSSIGSTHRLNLLRKSSNSSALSRSFSSPVKSTSDCSLESFSDIPKSIEEPNQMFPDESASVECSSQENKNNLEFNLQKTTSIFDNSSIENQSKSIFESLEKEDKIMVAKNSTDCENYNPGVNKISIPFKVKKNPFTLKTQTQIVSAVSLSSKDTNLSQLFTKNKSIDRAWLARTTNNLIDEDLESGPVIPAKDWKMKIIEKEWNENENVEDMDTEDGIKLNIVTNTELSSTKATIKNKKQKLSDEPKVQKIKELNESTSNGVELNIETNTDVSSTKATSKNKKQKLIDVPNIHKNKETNRSTSNIYGDEILNTIDIDNEGDDMEENLPFTESSLNNIENSKVEVSKREKRTSSIQIVRKNLKEFDSEDDSEHHNKEINETSQQSGKGKRKRIELIGPLSDDESGDEWKPEKNEKEMVNDDEVESGEEIEDGSQEWEENTSASRGRKRKTQTLEELEDAGVIQSSWPAPKKRRTTLNPKKGRKVLKWKAEQVAHDIVAASPKANKTKGRKKKAINPELSPRVIRKKILAKRTISNISSPNKLLERNIENKARKSIKVANKNDQVNDISNQKDSLQNSVPKSTGAAGEYNEQDDIDAHGIKAHSSNTKIVTKEDRFAKKVSTGNVNQNFVKINLKKKTFVRGKKTMTGEKYRRAEWKKKQLYKSAEQGNATAVKTLTCYKCGDFGHWAKFCPGRSEKLMGIEQYDENESTFLSLEDAANMALGIKPATTTTNVYGSENSHSWFGGSKDSEKTNQEPIPSDQVVESKDLDVGSDKNNENKELLNSEDDELFNDENMEIENTSCIVDDEEIPDDVLQAMEDDETIPDDVLQAMEDDENAEKRISTQVASVPSLNITSSQSYYNPRPSVEPLYPLKENGEVGPCTDEVKETLQMFGYSSFREGQETAIMRVLSGLSTLLILSTGSGKSLCYQLPAYLYAKYNNCITLCVSPLVSLMEDQVTGLPHFLQAVCLHHNQSTTARSKALTALQSGNAHILLVSPEAVVASRSGGVLGTLLKELPAIAFACLDEAHCVSEWSHNFRPSYLRVCHVLREKLGVKAILGLTATARHTTAISIARHLQVSDQEEGGVIRGTGVRENLLVSISRDEVREQALLELLQSDRFTNCSSIIIYCTRRNLCDRIATLIRSQLLEPSKVDIKSNMKRTRGVSFDAEAYHAGLSGSRRSTIQKRFMSGKLRMVVATVAFGMGIDKPDLRGVIHFNMPKNIESYVQEIGRAGRDGKDAHCHLFLDSQDGQDLQELKRHIYANSIDRHAVRKLLNNIFIPCACAKIRNLETSQEKDASTPTKDNSNICNESGVSNKNIDNETDEETPSKDKELDRKSTEECIASAPGIGKSSIAPSSCPRHEVAIRIEKLIEELDIPEENLQTLLCYMELQPGGLIQLKHHVYSTATVQCYGGPRQLCEISRRCPPLAVALALQRQEGRNHEKTNTAIFPVIEVSAKMGWNSGTVKRELKNMEWNNGKRPGIATNFEDPPRNSYFCRKFTIVESDK</sequence>
<feature type="region of interest" description="Disordered" evidence="14">
    <location>
        <begin position="534"/>
        <end position="625"/>
    </location>
</feature>
<evidence type="ECO:0000259" key="16">
    <source>
        <dbReference type="PROSITE" id="PS51192"/>
    </source>
</evidence>
<dbReference type="SMART" id="SM00343">
    <property type="entry name" value="ZnF_C2HC"/>
    <property type="match status" value="1"/>
</dbReference>
<dbReference type="InterPro" id="IPR001650">
    <property type="entry name" value="Helicase_C-like"/>
</dbReference>
<feature type="compositionally biased region" description="Basic and acidic residues" evidence="14">
    <location>
        <begin position="1494"/>
        <end position="1505"/>
    </location>
</feature>
<dbReference type="InterPro" id="IPR027417">
    <property type="entry name" value="P-loop_NTPase"/>
</dbReference>
<dbReference type="EMBL" id="CAXKWB010000085">
    <property type="protein sequence ID" value="CAL4059133.1"/>
    <property type="molecule type" value="Genomic_DNA"/>
</dbReference>
<keyword evidence="6" id="KW-0067">ATP-binding</keyword>
<dbReference type="SUPFAM" id="SSF57756">
    <property type="entry name" value="Retrovirus zinc finger-like domains"/>
    <property type="match status" value="1"/>
</dbReference>
<name>A0AAV2PL85_MEGNR</name>
<gene>
    <name evidence="18" type="ORF">MNOR_LOCUS390</name>
</gene>
<dbReference type="InterPro" id="IPR001878">
    <property type="entry name" value="Znf_CCHC"/>
</dbReference>
<feature type="domain" description="CCHC-type" evidence="15">
    <location>
        <begin position="846"/>
        <end position="860"/>
    </location>
</feature>
<feature type="domain" description="Helicase ATP-binding" evidence="16">
    <location>
        <begin position="1073"/>
        <end position="1250"/>
    </location>
</feature>
<evidence type="ECO:0000256" key="9">
    <source>
        <dbReference type="ARBA" id="ARBA00023242"/>
    </source>
</evidence>
<feature type="compositionally biased region" description="Basic and acidic residues" evidence="14">
    <location>
        <begin position="534"/>
        <end position="548"/>
    </location>
</feature>
<feature type="compositionally biased region" description="Polar residues" evidence="14">
    <location>
        <begin position="1466"/>
        <end position="1485"/>
    </location>
</feature>
<evidence type="ECO:0000256" key="11">
    <source>
        <dbReference type="ARBA" id="ARBA00034808"/>
    </source>
</evidence>
<dbReference type="PROSITE" id="PS51192">
    <property type="entry name" value="HELICASE_ATP_BIND_1"/>
    <property type="match status" value="1"/>
</dbReference>
<dbReference type="Gene3D" id="1.10.10.1460">
    <property type="match status" value="1"/>
</dbReference>
<feature type="compositionally biased region" description="Basic and acidic residues" evidence="14">
    <location>
        <begin position="575"/>
        <end position="587"/>
    </location>
</feature>
<feature type="compositionally biased region" description="Polar residues" evidence="14">
    <location>
        <begin position="729"/>
        <end position="749"/>
    </location>
</feature>
<keyword evidence="9" id="KW-0539">Nucleus</keyword>
<comment type="catalytic activity">
    <reaction evidence="12">
        <text>ATP + H2O = ADP + phosphate + H(+)</text>
        <dbReference type="Rhea" id="RHEA:13065"/>
        <dbReference type="ChEBI" id="CHEBI:15377"/>
        <dbReference type="ChEBI" id="CHEBI:15378"/>
        <dbReference type="ChEBI" id="CHEBI:30616"/>
        <dbReference type="ChEBI" id="CHEBI:43474"/>
        <dbReference type="ChEBI" id="CHEBI:456216"/>
    </reaction>
</comment>
<keyword evidence="13" id="KW-0862">Zinc</keyword>
<dbReference type="InterPro" id="IPR036875">
    <property type="entry name" value="Znf_CCHC_sf"/>
</dbReference>
<evidence type="ECO:0000256" key="14">
    <source>
        <dbReference type="SAM" id="MobiDB-lite"/>
    </source>
</evidence>
<dbReference type="Gene3D" id="3.40.50.300">
    <property type="entry name" value="P-loop containing nucleotide triphosphate hydrolases"/>
    <property type="match status" value="2"/>
</dbReference>
<accession>A0AAV2PL85</accession>
<feature type="region of interest" description="Disordered" evidence="14">
    <location>
        <begin position="1460"/>
        <end position="1505"/>
    </location>
</feature>
<keyword evidence="5" id="KW-0347">Helicase</keyword>
<keyword evidence="4" id="KW-0378">Hydrolase</keyword>
<dbReference type="SUPFAM" id="SSF52540">
    <property type="entry name" value="P-loop containing nucleoside triphosphate hydrolases"/>
    <property type="match status" value="1"/>
</dbReference>
<dbReference type="Pfam" id="PF00271">
    <property type="entry name" value="Helicase_C"/>
    <property type="match status" value="1"/>
</dbReference>
<comment type="catalytic activity">
    <reaction evidence="10">
        <text>Couples ATP hydrolysis with the unwinding of duplex DNA by translocating in the 3'-5' direction.</text>
        <dbReference type="EC" id="5.6.2.4"/>
    </reaction>
</comment>
<dbReference type="SMART" id="SM00490">
    <property type="entry name" value="HELICc"/>
    <property type="match status" value="1"/>
</dbReference>
<dbReference type="GO" id="GO:0005634">
    <property type="term" value="C:nucleus"/>
    <property type="evidence" value="ECO:0007669"/>
    <property type="project" value="UniProtKB-SubCell"/>
</dbReference>
<dbReference type="CDD" id="cd18794">
    <property type="entry name" value="SF2_C_RecQ"/>
    <property type="match status" value="1"/>
</dbReference>
<evidence type="ECO:0000256" key="3">
    <source>
        <dbReference type="ARBA" id="ARBA00022741"/>
    </source>
</evidence>
<dbReference type="PANTHER" id="PTHR13710">
    <property type="entry name" value="DNA HELICASE RECQ FAMILY MEMBER"/>
    <property type="match status" value="1"/>
</dbReference>
<reference evidence="18 19" key="1">
    <citation type="submission" date="2024-05" db="EMBL/GenBank/DDBJ databases">
        <authorList>
            <person name="Wallberg A."/>
        </authorList>
    </citation>
    <scope>NUCLEOTIDE SEQUENCE [LARGE SCALE GENOMIC DNA]</scope>
</reference>
<evidence type="ECO:0000313" key="18">
    <source>
        <dbReference type="EMBL" id="CAL4059133.1"/>
    </source>
</evidence>
<dbReference type="GO" id="GO:0009378">
    <property type="term" value="F:four-way junction helicase activity"/>
    <property type="evidence" value="ECO:0007669"/>
    <property type="project" value="TreeGrafter"/>
</dbReference>
<evidence type="ECO:0000256" key="12">
    <source>
        <dbReference type="ARBA" id="ARBA00049360"/>
    </source>
</evidence>
<evidence type="ECO:0000256" key="5">
    <source>
        <dbReference type="ARBA" id="ARBA00022806"/>
    </source>
</evidence>
<dbReference type="SMART" id="SM00487">
    <property type="entry name" value="DEXDc"/>
    <property type="match status" value="1"/>
</dbReference>
<feature type="non-terminal residue" evidence="18">
    <location>
        <position position="1674"/>
    </location>
</feature>
<dbReference type="PROSITE" id="PS50158">
    <property type="entry name" value="ZF_CCHC"/>
    <property type="match status" value="1"/>
</dbReference>
<dbReference type="GO" id="GO:0005737">
    <property type="term" value="C:cytoplasm"/>
    <property type="evidence" value="ECO:0007669"/>
    <property type="project" value="TreeGrafter"/>
</dbReference>
<keyword evidence="13" id="KW-0479">Metal-binding</keyword>
<dbReference type="PROSITE" id="PS51194">
    <property type="entry name" value="HELICASE_CTER"/>
    <property type="match status" value="1"/>
</dbReference>
<keyword evidence="19" id="KW-1185">Reference proteome</keyword>
<keyword evidence="8" id="KW-0413">Isomerase</keyword>
<feature type="region of interest" description="Disordered" evidence="14">
    <location>
        <begin position="898"/>
        <end position="946"/>
    </location>
</feature>
<evidence type="ECO:0000259" key="15">
    <source>
        <dbReference type="PROSITE" id="PS50158"/>
    </source>
</evidence>
<comment type="caution">
    <text evidence="18">The sequence shown here is derived from an EMBL/GenBank/DDBJ whole genome shotgun (WGS) entry which is preliminary data.</text>
</comment>
<feature type="domain" description="Helicase C-terminal" evidence="17">
    <location>
        <begin position="1273"/>
        <end position="1446"/>
    </location>
</feature>
<dbReference type="PANTHER" id="PTHR13710:SF108">
    <property type="entry name" value="ATP-DEPENDENT DNA HELICASE Q4"/>
    <property type="match status" value="1"/>
</dbReference>
<dbReference type="InterPro" id="IPR004589">
    <property type="entry name" value="DNA_helicase_ATP-dep_RecQ"/>
</dbReference>
<evidence type="ECO:0000256" key="4">
    <source>
        <dbReference type="ARBA" id="ARBA00022801"/>
    </source>
</evidence>
<dbReference type="Proteomes" id="UP001497623">
    <property type="component" value="Unassembled WGS sequence"/>
</dbReference>
<dbReference type="FunFam" id="3.40.50.300:FF:000772">
    <property type="entry name" value="ATP-dependent DNA helicase Q4"/>
    <property type="match status" value="1"/>
</dbReference>
<dbReference type="GO" id="GO:0016787">
    <property type="term" value="F:hydrolase activity"/>
    <property type="evidence" value="ECO:0007669"/>
    <property type="project" value="UniProtKB-KW"/>
</dbReference>
<dbReference type="CDD" id="cd18018">
    <property type="entry name" value="DEXHc_RecQ4-like"/>
    <property type="match status" value="1"/>
</dbReference>
<dbReference type="Gene3D" id="4.10.60.10">
    <property type="entry name" value="Zinc finger, CCHC-type"/>
    <property type="match status" value="1"/>
</dbReference>
<feature type="compositionally biased region" description="Basic and acidic residues" evidence="14">
    <location>
        <begin position="931"/>
        <end position="946"/>
    </location>
</feature>
<evidence type="ECO:0000256" key="13">
    <source>
        <dbReference type="PROSITE-ProRule" id="PRU00047"/>
    </source>
</evidence>
<dbReference type="GO" id="GO:0043138">
    <property type="term" value="F:3'-5' DNA helicase activity"/>
    <property type="evidence" value="ECO:0007669"/>
    <property type="project" value="UniProtKB-EC"/>
</dbReference>
<dbReference type="GO" id="GO:0005524">
    <property type="term" value="F:ATP binding"/>
    <property type="evidence" value="ECO:0007669"/>
    <property type="project" value="UniProtKB-KW"/>
</dbReference>
<dbReference type="NCBIfam" id="TIGR00614">
    <property type="entry name" value="recQ_fam"/>
    <property type="match status" value="1"/>
</dbReference>
<dbReference type="GO" id="GO:0005694">
    <property type="term" value="C:chromosome"/>
    <property type="evidence" value="ECO:0007669"/>
    <property type="project" value="TreeGrafter"/>
</dbReference>
<evidence type="ECO:0000256" key="8">
    <source>
        <dbReference type="ARBA" id="ARBA00023235"/>
    </source>
</evidence>
<keyword evidence="3" id="KW-0547">Nucleotide-binding</keyword>
<feature type="compositionally biased region" description="Acidic residues" evidence="14">
    <location>
        <begin position="588"/>
        <end position="607"/>
    </location>
</feature>
<comment type="subcellular location">
    <subcellularLocation>
        <location evidence="1">Nucleus</location>
    </subcellularLocation>
</comment>
<feature type="compositionally biased region" description="Polar residues" evidence="14">
    <location>
        <begin position="898"/>
        <end position="909"/>
    </location>
</feature>
<evidence type="ECO:0000256" key="7">
    <source>
        <dbReference type="ARBA" id="ARBA00023125"/>
    </source>
</evidence>
<dbReference type="GO" id="GO:0008270">
    <property type="term" value="F:zinc ion binding"/>
    <property type="evidence" value="ECO:0007669"/>
    <property type="project" value="UniProtKB-KW"/>
</dbReference>
<evidence type="ECO:0000313" key="19">
    <source>
        <dbReference type="Proteomes" id="UP001497623"/>
    </source>
</evidence>
<feature type="region of interest" description="Disordered" evidence="14">
    <location>
        <begin position="727"/>
        <end position="757"/>
    </location>
</feature>
<keyword evidence="7" id="KW-0238">DNA-binding</keyword>
<dbReference type="Pfam" id="PF00270">
    <property type="entry name" value="DEAD"/>
    <property type="match status" value="1"/>
</dbReference>
<dbReference type="Pfam" id="PF00098">
    <property type="entry name" value="zf-CCHC"/>
    <property type="match status" value="1"/>
</dbReference>
<organism evidence="18 19">
    <name type="scientific">Meganyctiphanes norvegica</name>
    <name type="common">Northern krill</name>
    <name type="synonym">Thysanopoda norvegica</name>
    <dbReference type="NCBI Taxonomy" id="48144"/>
    <lineage>
        <taxon>Eukaryota</taxon>
        <taxon>Metazoa</taxon>
        <taxon>Ecdysozoa</taxon>
        <taxon>Arthropoda</taxon>
        <taxon>Crustacea</taxon>
        <taxon>Multicrustacea</taxon>
        <taxon>Malacostraca</taxon>
        <taxon>Eumalacostraca</taxon>
        <taxon>Eucarida</taxon>
        <taxon>Euphausiacea</taxon>
        <taxon>Euphausiidae</taxon>
        <taxon>Meganyctiphanes</taxon>
    </lineage>
</organism>
<evidence type="ECO:0000256" key="1">
    <source>
        <dbReference type="ARBA" id="ARBA00004123"/>
    </source>
</evidence>
<evidence type="ECO:0000256" key="10">
    <source>
        <dbReference type="ARBA" id="ARBA00034617"/>
    </source>
</evidence>
<dbReference type="GO" id="GO:0003677">
    <property type="term" value="F:DNA binding"/>
    <property type="evidence" value="ECO:0007669"/>
    <property type="project" value="UniProtKB-KW"/>
</dbReference>
<comment type="similarity">
    <text evidence="2">Belongs to the helicase family. RecQ subfamily.</text>
</comment>
<proteinExistence type="inferred from homology"/>
<dbReference type="InterPro" id="IPR011545">
    <property type="entry name" value="DEAD/DEAH_box_helicase_dom"/>
</dbReference>
<dbReference type="EC" id="5.6.2.4" evidence="11"/>
<evidence type="ECO:0000256" key="6">
    <source>
        <dbReference type="ARBA" id="ARBA00022840"/>
    </source>
</evidence>
<protein>
    <recommendedName>
        <fullName evidence="11">DNA 3'-5' helicase</fullName>
        <ecNumber evidence="11">5.6.2.4</ecNumber>
    </recommendedName>
</protein>